<comment type="caution">
    <text evidence="1">The sequence shown here is derived from an EMBL/GenBank/DDBJ whole genome shotgun (WGS) entry which is preliminary data.</text>
</comment>
<name>A0ABD2YAR6_9GENT</name>
<keyword evidence="2" id="KW-1185">Reference proteome</keyword>
<gene>
    <name evidence="1" type="ORF">ACH5RR_037738</name>
</gene>
<sequence>MEFIFDELMDKARGATYAKDALKMHSDRGAWTLLNDIKGIEIPTSIMVSVSEDVEYDRSILMWHIATDLLFFTSIDINNKNRKWCKLLSDYLLYLLIMRSTMMSSVTGIAQIRFYDTCAEAKKLFSRQPNMKEEREVCEILLSVNTNVKHEANHCYSMPVFLHRI</sequence>
<reference evidence="1 2" key="1">
    <citation type="submission" date="2024-11" db="EMBL/GenBank/DDBJ databases">
        <title>A near-complete genome assembly of Cinchona calisaya.</title>
        <authorList>
            <person name="Lian D.C."/>
            <person name="Zhao X.W."/>
            <person name="Wei L."/>
        </authorList>
    </citation>
    <scope>NUCLEOTIDE SEQUENCE [LARGE SCALE GENOMIC DNA]</scope>
    <source>
        <tissue evidence="1">Nenye</tissue>
    </source>
</reference>
<dbReference type="EMBL" id="JBJUIK010000015">
    <property type="protein sequence ID" value="KAL3503289.1"/>
    <property type="molecule type" value="Genomic_DNA"/>
</dbReference>
<organism evidence="1 2">
    <name type="scientific">Cinchona calisaya</name>
    <dbReference type="NCBI Taxonomy" id="153742"/>
    <lineage>
        <taxon>Eukaryota</taxon>
        <taxon>Viridiplantae</taxon>
        <taxon>Streptophyta</taxon>
        <taxon>Embryophyta</taxon>
        <taxon>Tracheophyta</taxon>
        <taxon>Spermatophyta</taxon>
        <taxon>Magnoliopsida</taxon>
        <taxon>eudicotyledons</taxon>
        <taxon>Gunneridae</taxon>
        <taxon>Pentapetalae</taxon>
        <taxon>asterids</taxon>
        <taxon>lamiids</taxon>
        <taxon>Gentianales</taxon>
        <taxon>Rubiaceae</taxon>
        <taxon>Cinchonoideae</taxon>
        <taxon>Cinchoneae</taxon>
        <taxon>Cinchona</taxon>
    </lineage>
</organism>
<proteinExistence type="predicted"/>
<accession>A0ABD2YAR6</accession>
<dbReference type="AlphaFoldDB" id="A0ABD2YAR6"/>
<evidence type="ECO:0000313" key="2">
    <source>
        <dbReference type="Proteomes" id="UP001630127"/>
    </source>
</evidence>
<dbReference type="Proteomes" id="UP001630127">
    <property type="component" value="Unassembled WGS sequence"/>
</dbReference>
<dbReference type="PANTHER" id="PTHR31325">
    <property type="entry name" value="OS01G0798800 PROTEIN-RELATED"/>
    <property type="match status" value="1"/>
</dbReference>
<protein>
    <submittedName>
        <fullName evidence="1">Uncharacterized protein</fullName>
    </submittedName>
</protein>
<evidence type="ECO:0000313" key="1">
    <source>
        <dbReference type="EMBL" id="KAL3503289.1"/>
    </source>
</evidence>